<evidence type="ECO:0000313" key="3">
    <source>
        <dbReference type="Proteomes" id="UP000054988"/>
    </source>
</evidence>
<evidence type="ECO:0000256" key="1">
    <source>
        <dbReference type="SAM" id="Phobius"/>
    </source>
</evidence>
<proteinExistence type="predicted"/>
<reference evidence="2 3" key="1">
    <citation type="submission" date="2015-12" db="EMBL/GenBank/DDBJ databases">
        <title>Draft genome sequence of Moniliophthora roreri, the causal agent of frosty pod rot of cacao.</title>
        <authorList>
            <person name="Aime M.C."/>
            <person name="Diaz-Valderrama J.R."/>
            <person name="Kijpornyongpan T."/>
            <person name="Phillips-Mora W."/>
        </authorList>
    </citation>
    <scope>NUCLEOTIDE SEQUENCE [LARGE SCALE GENOMIC DNA]</scope>
    <source>
        <strain evidence="2 3">MCA 2952</strain>
    </source>
</reference>
<accession>A0A0W0FBA5</accession>
<feature type="transmembrane region" description="Helical" evidence="1">
    <location>
        <begin position="318"/>
        <end position="342"/>
    </location>
</feature>
<feature type="transmembrane region" description="Helical" evidence="1">
    <location>
        <begin position="348"/>
        <end position="371"/>
    </location>
</feature>
<organism evidence="2 3">
    <name type="scientific">Moniliophthora roreri</name>
    <name type="common">Frosty pod rot fungus</name>
    <name type="synonym">Monilia roreri</name>
    <dbReference type="NCBI Taxonomy" id="221103"/>
    <lineage>
        <taxon>Eukaryota</taxon>
        <taxon>Fungi</taxon>
        <taxon>Dikarya</taxon>
        <taxon>Basidiomycota</taxon>
        <taxon>Agaricomycotina</taxon>
        <taxon>Agaricomycetes</taxon>
        <taxon>Agaricomycetidae</taxon>
        <taxon>Agaricales</taxon>
        <taxon>Marasmiineae</taxon>
        <taxon>Marasmiaceae</taxon>
        <taxon>Moniliophthora</taxon>
    </lineage>
</organism>
<sequence>MTVNEAGNGDLDFPQTKMLDIDTYEEDSENESSKILGMFRYNYIFKAKENNTAKERKQIGEVDLTLQELRCLYNYNTPLNAKPHPNDVSTMEDIGYTKSMLVALWVQTMFYGMNTVLYILCIYVLVQRANKRQFPINKPLIATATLIYLLCTAHVINDFGRAIVAFITYADRPGGAAAYYDELWIWTSIVREGLYCHGGGYSTGIAIISNSAAPRSNNRKVYRLYVVSMGNLKVIIGPTIILLATTASGYRAVWGFSNTHEGQDTYNDDIFHWGVALFSLSLCLNVIVTILIAWYFYRYDQRISSAIGRGHGQRYRQALAIAVESGAFYSVSVLVVLVTYVTKTNGVYIAYDAVAQIMGMNPILIIVRVGLGLSNNNSTFDGTTLNLNTRQNDTVSVEIHRVTDVSVDQGSELVDMSRSSLKLPKHRGPSHGDI</sequence>
<dbReference type="Proteomes" id="UP000054988">
    <property type="component" value="Unassembled WGS sequence"/>
</dbReference>
<keyword evidence="1" id="KW-0812">Transmembrane</keyword>
<comment type="caution">
    <text evidence="2">The sequence shown here is derived from an EMBL/GenBank/DDBJ whole genome shotgun (WGS) entry which is preliminary data.</text>
</comment>
<feature type="transmembrane region" description="Helical" evidence="1">
    <location>
        <begin position="270"/>
        <end position="297"/>
    </location>
</feature>
<keyword evidence="1" id="KW-1133">Transmembrane helix</keyword>
<name>A0A0W0FBA5_MONRR</name>
<feature type="transmembrane region" description="Helical" evidence="1">
    <location>
        <begin position="102"/>
        <end position="126"/>
    </location>
</feature>
<dbReference type="EMBL" id="LATX01002158">
    <property type="protein sequence ID" value="KTB33590.1"/>
    <property type="molecule type" value="Genomic_DNA"/>
</dbReference>
<protein>
    <submittedName>
        <fullName evidence="2">Uncharacterized protein</fullName>
    </submittedName>
</protein>
<feature type="transmembrane region" description="Helical" evidence="1">
    <location>
        <begin position="224"/>
        <end position="250"/>
    </location>
</feature>
<gene>
    <name evidence="2" type="ORF">WG66_13822</name>
</gene>
<dbReference type="AlphaFoldDB" id="A0A0W0FBA5"/>
<keyword evidence="1" id="KW-0472">Membrane</keyword>
<evidence type="ECO:0000313" key="2">
    <source>
        <dbReference type="EMBL" id="KTB33590.1"/>
    </source>
</evidence>